<accession>A0ABD3E9M0</accession>
<dbReference type="Proteomes" id="UP001632038">
    <property type="component" value="Unassembled WGS sequence"/>
</dbReference>
<proteinExistence type="predicted"/>
<sequence length="249" mass="27658">MEEDLQLLPIPAAFPRVHHFYELGVIPAQYHAILFHTTFVKVVGTVPEEGTVSIRFPTMGSCTTYFSGRSSTLYPPFDGLIRNLTAEVVGERVDDSVFYVRRRDRNFWLNNPGLDALEAEIGAAIPPPPPPPVLPNGFYRIVGRINYQPIANLLAHTALLLVVKAEEKEIGDGRVTLTFPSPRSYARHFMFGDLTGFPAFDNLFEVDTESVVQALSLFDAEGEFDSTWLTDYGIAKVEQIMHGLINGSG</sequence>
<evidence type="ECO:0000313" key="2">
    <source>
        <dbReference type="Proteomes" id="UP001632038"/>
    </source>
</evidence>
<dbReference type="EMBL" id="JAVIJP010000007">
    <property type="protein sequence ID" value="KAL3650452.1"/>
    <property type="molecule type" value="Genomic_DNA"/>
</dbReference>
<evidence type="ECO:0000313" key="1">
    <source>
        <dbReference type="EMBL" id="KAL3650452.1"/>
    </source>
</evidence>
<comment type="caution">
    <text evidence="1">The sequence shown here is derived from an EMBL/GenBank/DDBJ whole genome shotgun (WGS) entry which is preliminary data.</text>
</comment>
<keyword evidence="2" id="KW-1185">Reference proteome</keyword>
<protein>
    <submittedName>
        <fullName evidence="1">Uncharacterized protein</fullName>
    </submittedName>
</protein>
<gene>
    <name evidence="1" type="ORF">CASFOL_006855</name>
</gene>
<organism evidence="1 2">
    <name type="scientific">Castilleja foliolosa</name>
    <dbReference type="NCBI Taxonomy" id="1961234"/>
    <lineage>
        <taxon>Eukaryota</taxon>
        <taxon>Viridiplantae</taxon>
        <taxon>Streptophyta</taxon>
        <taxon>Embryophyta</taxon>
        <taxon>Tracheophyta</taxon>
        <taxon>Spermatophyta</taxon>
        <taxon>Magnoliopsida</taxon>
        <taxon>eudicotyledons</taxon>
        <taxon>Gunneridae</taxon>
        <taxon>Pentapetalae</taxon>
        <taxon>asterids</taxon>
        <taxon>lamiids</taxon>
        <taxon>Lamiales</taxon>
        <taxon>Orobanchaceae</taxon>
        <taxon>Pedicularideae</taxon>
        <taxon>Castillejinae</taxon>
        <taxon>Castilleja</taxon>
    </lineage>
</organism>
<dbReference type="AlphaFoldDB" id="A0ABD3E9M0"/>
<reference evidence="2" key="1">
    <citation type="journal article" date="2024" name="IScience">
        <title>Strigolactones Initiate the Formation of Haustorium-like Structures in Castilleja.</title>
        <authorList>
            <person name="Buerger M."/>
            <person name="Peterson D."/>
            <person name="Chory J."/>
        </authorList>
    </citation>
    <scope>NUCLEOTIDE SEQUENCE [LARGE SCALE GENOMIC DNA]</scope>
</reference>
<name>A0ABD3E9M0_9LAMI</name>